<reference evidence="1 2" key="1">
    <citation type="submission" date="2018-03" db="EMBL/GenBank/DDBJ databases">
        <title>Aquarubrobacter algicola gen. nov., sp. nov., a novel actinobacterium isolated from shallow eutrophic lake during the end of cyanobacterial harmful algal blooms.</title>
        <authorList>
            <person name="Chun S.J."/>
        </authorList>
    </citation>
    <scope>NUCLEOTIDE SEQUENCE [LARGE SCALE GENOMIC DNA]</scope>
    <source>
        <strain evidence="1 2">Seoho-28</strain>
    </source>
</reference>
<sequence length="182" mass="19289">MSTPDTTTTTPTPGAALAVDLNGGHVFDPVTGEAYEIADAPPELLARYAMDLGDLARQMREARAAVEIELANRLRYVKAKSLPAGPFLIERKNSNQWNADACWQALSDLVAAGKVGAAEAADAMPESTVRKPDGRKLNALLTRLVGEDPEAAGPLARARVTREGVRVAQVAVDATAEEVDAR</sequence>
<gene>
    <name evidence="1" type="ORF">C7Y72_19285</name>
</gene>
<protein>
    <submittedName>
        <fullName evidence="1">Uncharacterized protein</fullName>
    </submittedName>
</protein>
<name>A0A2T4UE33_9ACTN</name>
<evidence type="ECO:0000313" key="1">
    <source>
        <dbReference type="EMBL" id="PTL55774.1"/>
    </source>
</evidence>
<evidence type="ECO:0000313" key="2">
    <source>
        <dbReference type="Proteomes" id="UP000240739"/>
    </source>
</evidence>
<dbReference type="EMBL" id="PYYB01000003">
    <property type="protein sequence ID" value="PTL55774.1"/>
    <property type="molecule type" value="Genomic_DNA"/>
</dbReference>
<proteinExistence type="predicted"/>
<organism evidence="1 2">
    <name type="scientific">Paraconexibacter algicola</name>
    <dbReference type="NCBI Taxonomy" id="2133960"/>
    <lineage>
        <taxon>Bacteria</taxon>
        <taxon>Bacillati</taxon>
        <taxon>Actinomycetota</taxon>
        <taxon>Thermoleophilia</taxon>
        <taxon>Solirubrobacterales</taxon>
        <taxon>Paraconexibacteraceae</taxon>
        <taxon>Paraconexibacter</taxon>
    </lineage>
</organism>
<keyword evidence="2" id="KW-1185">Reference proteome</keyword>
<dbReference type="Proteomes" id="UP000240739">
    <property type="component" value="Unassembled WGS sequence"/>
</dbReference>
<comment type="caution">
    <text evidence="1">The sequence shown here is derived from an EMBL/GenBank/DDBJ whole genome shotgun (WGS) entry which is preliminary data.</text>
</comment>
<dbReference type="RefSeq" id="WP_107570817.1">
    <property type="nucleotide sequence ID" value="NZ_PYYB01000003.1"/>
</dbReference>
<accession>A0A2T4UE33</accession>
<dbReference type="AlphaFoldDB" id="A0A2T4UE33"/>